<accession>D7LAA3</accession>
<dbReference type="AlphaFoldDB" id="D7LAA3"/>
<evidence type="ECO:0000259" key="1">
    <source>
        <dbReference type="Pfam" id="PF03078"/>
    </source>
</evidence>
<keyword evidence="3" id="KW-1185">Reference proteome</keyword>
<gene>
    <name evidence="2" type="ORF">ARALYDRAFT_899462</name>
</gene>
<dbReference type="Proteomes" id="UP000008694">
    <property type="component" value="Unassembled WGS sequence"/>
</dbReference>
<sequence length="245" mass="28144">MKFVGQTMKDDVDYRESINKIKLTPTLVIDYFIFKALHLDDDVVWMLDALGLRRFMESVRREIYEEETRQFLATVSLAFPRMSSPLARDGILYFTIHGEHFNISIPHLGRTLGFDYQDAFDFGPEEHGDTWQRIRKGLFTSGKTKSALISHPAIRCIHKLLANTIFARTTQNSILGDELLVLKTPFVDFPRRVNYASLFVKRMVKIKHDKIYCTDNQASLSFGGVITMILEAAVVDLKDRAFTAE</sequence>
<organism evidence="3">
    <name type="scientific">Arabidopsis lyrata subsp. lyrata</name>
    <name type="common">Lyre-leaved rock-cress</name>
    <dbReference type="NCBI Taxonomy" id="81972"/>
    <lineage>
        <taxon>Eukaryota</taxon>
        <taxon>Viridiplantae</taxon>
        <taxon>Streptophyta</taxon>
        <taxon>Embryophyta</taxon>
        <taxon>Tracheophyta</taxon>
        <taxon>Spermatophyta</taxon>
        <taxon>Magnoliopsida</taxon>
        <taxon>eudicotyledons</taxon>
        <taxon>Gunneridae</taxon>
        <taxon>Pentapetalae</taxon>
        <taxon>rosids</taxon>
        <taxon>malvids</taxon>
        <taxon>Brassicales</taxon>
        <taxon>Brassicaceae</taxon>
        <taxon>Camelineae</taxon>
        <taxon>Arabidopsis</taxon>
    </lineage>
</organism>
<dbReference type="Pfam" id="PF03078">
    <property type="entry name" value="ATHILA"/>
    <property type="match status" value="1"/>
</dbReference>
<reference evidence="3" key="1">
    <citation type="journal article" date="2011" name="Nat. Genet.">
        <title>The Arabidopsis lyrata genome sequence and the basis of rapid genome size change.</title>
        <authorList>
            <person name="Hu T.T."/>
            <person name="Pattyn P."/>
            <person name="Bakker E.G."/>
            <person name="Cao J."/>
            <person name="Cheng J.-F."/>
            <person name="Clark R.M."/>
            <person name="Fahlgren N."/>
            <person name="Fawcett J.A."/>
            <person name="Grimwood J."/>
            <person name="Gundlach H."/>
            <person name="Haberer G."/>
            <person name="Hollister J.D."/>
            <person name="Ossowski S."/>
            <person name="Ottilar R.P."/>
            <person name="Salamov A.A."/>
            <person name="Schneeberger K."/>
            <person name="Spannagl M."/>
            <person name="Wang X."/>
            <person name="Yang L."/>
            <person name="Nasrallah M.E."/>
            <person name="Bergelson J."/>
            <person name="Carrington J.C."/>
            <person name="Gaut B.S."/>
            <person name="Schmutz J."/>
            <person name="Mayer K.F.X."/>
            <person name="Van de Peer Y."/>
            <person name="Grigoriev I.V."/>
            <person name="Nordborg M."/>
            <person name="Weigel D."/>
            <person name="Guo Y.-L."/>
        </authorList>
    </citation>
    <scope>NUCLEOTIDE SEQUENCE [LARGE SCALE GENOMIC DNA]</scope>
    <source>
        <strain evidence="3">cv. MN47</strain>
    </source>
</reference>
<protein>
    <recommendedName>
        <fullName evidence="1">Arabidopsis retrotransposon Orf1 C-terminal domain-containing protein</fullName>
    </recommendedName>
</protein>
<proteinExistence type="predicted"/>
<name>D7LAA3_ARALL</name>
<dbReference type="Gramene" id="scaffold_303432.1">
    <property type="protein sequence ID" value="scaffold_303432.1"/>
    <property type="gene ID" value="scaffold_303432.1"/>
</dbReference>
<feature type="domain" description="Arabidopsis retrotransposon Orf1 C-terminal" evidence="1">
    <location>
        <begin position="14"/>
        <end position="242"/>
    </location>
</feature>
<dbReference type="HOGENOM" id="CLU_1134873_0_0_1"/>
<dbReference type="InterPro" id="IPR004312">
    <property type="entry name" value="ATHILA_Orf1_C"/>
</dbReference>
<evidence type="ECO:0000313" key="3">
    <source>
        <dbReference type="Proteomes" id="UP000008694"/>
    </source>
</evidence>
<dbReference type="EMBL" id="GL348715">
    <property type="protein sequence ID" value="EFH62090.1"/>
    <property type="molecule type" value="Genomic_DNA"/>
</dbReference>
<evidence type="ECO:0000313" key="2">
    <source>
        <dbReference type="EMBL" id="EFH62090.1"/>
    </source>
</evidence>